<reference evidence="1" key="1">
    <citation type="journal article" date="2020" name="J Insects Food Feed">
        <title>The yellow mealworm (Tenebrio molitor) genome: a resource for the emerging insects as food and feed industry.</title>
        <authorList>
            <person name="Eriksson T."/>
            <person name="Andere A."/>
            <person name="Kelstrup H."/>
            <person name="Emery V."/>
            <person name="Picard C."/>
        </authorList>
    </citation>
    <scope>NUCLEOTIDE SEQUENCE</scope>
    <source>
        <strain evidence="1">Stoneville</strain>
        <tissue evidence="1">Whole head</tissue>
    </source>
</reference>
<sequence>MRIKTPLQVCKAGDDKTKYDPPSFQGALIERDGVTDELTAPERIHNNRNVSNCKTSTVDC</sequence>
<keyword evidence="2" id="KW-1185">Reference proteome</keyword>
<comment type="caution">
    <text evidence="1">The sequence shown here is derived from an EMBL/GenBank/DDBJ whole genome shotgun (WGS) entry which is preliminary data.</text>
</comment>
<organism evidence="1 2">
    <name type="scientific">Tenebrio molitor</name>
    <name type="common">Yellow mealworm beetle</name>
    <dbReference type="NCBI Taxonomy" id="7067"/>
    <lineage>
        <taxon>Eukaryota</taxon>
        <taxon>Metazoa</taxon>
        <taxon>Ecdysozoa</taxon>
        <taxon>Arthropoda</taxon>
        <taxon>Hexapoda</taxon>
        <taxon>Insecta</taxon>
        <taxon>Pterygota</taxon>
        <taxon>Neoptera</taxon>
        <taxon>Endopterygota</taxon>
        <taxon>Coleoptera</taxon>
        <taxon>Polyphaga</taxon>
        <taxon>Cucujiformia</taxon>
        <taxon>Tenebrionidae</taxon>
        <taxon>Tenebrio</taxon>
    </lineage>
</organism>
<dbReference type="AlphaFoldDB" id="A0A8J6LFI9"/>
<reference evidence="1" key="2">
    <citation type="submission" date="2021-08" db="EMBL/GenBank/DDBJ databases">
        <authorList>
            <person name="Eriksson T."/>
        </authorList>
    </citation>
    <scope>NUCLEOTIDE SEQUENCE</scope>
    <source>
        <strain evidence="1">Stoneville</strain>
        <tissue evidence="1">Whole head</tissue>
    </source>
</reference>
<dbReference type="Proteomes" id="UP000719412">
    <property type="component" value="Unassembled WGS sequence"/>
</dbReference>
<accession>A0A8J6LFI9</accession>
<evidence type="ECO:0000313" key="1">
    <source>
        <dbReference type="EMBL" id="KAH0820959.1"/>
    </source>
</evidence>
<protein>
    <submittedName>
        <fullName evidence="1">Uncharacterized protein</fullName>
    </submittedName>
</protein>
<dbReference type="EMBL" id="JABDTM020010018">
    <property type="protein sequence ID" value="KAH0820959.1"/>
    <property type="molecule type" value="Genomic_DNA"/>
</dbReference>
<gene>
    <name evidence="1" type="ORF">GEV33_001832</name>
</gene>
<proteinExistence type="predicted"/>
<evidence type="ECO:0000313" key="2">
    <source>
        <dbReference type="Proteomes" id="UP000719412"/>
    </source>
</evidence>
<name>A0A8J6LFI9_TENMO</name>